<sequence length="370" mass="38860">MKSRRRVIVWGPGEVGTAAIAGVLADDRLELVGVKVFSPGKEGRDAGELAGVGPCGVLATRSTEDLLALDADVVLLTCAASAIVGGLDDDVIAMLLSGKNVIATVAYHNVARSNWASAHRPAPAKLQEAAVRGGASLFGAGVHPSYMTERVAMTLAAGLGTVDHVRVVEALDFSAAPADMWGGLEAIGFGGAPESLGDDNMLARFGDMYYADLVANLAFGIRGAGNDDIRTETRLVGRPVAERLQLPQITVEPGCVGALHLTTDAFVGGDLVATNEEVWFLGAPNAFRGEDLPFEGWKQGLIGYTIEVRNSSTRLRSQIEYEILSPVNPVTQMSVRSLIDAIGPVCQAQPGVLIDDVSHQVRLDPRLGAV</sequence>
<reference evidence="1" key="2">
    <citation type="submission" date="2015-09" db="EMBL/GenBank/DDBJ databases">
        <title>Draft genome sequence of Mycobacterium neoaurum DSM 44074.</title>
        <authorList>
            <person name="Croce O."/>
            <person name="Robert C."/>
            <person name="Raoult D."/>
            <person name="Drancourt M."/>
        </authorList>
    </citation>
    <scope>NUCLEOTIDE SEQUENCE</scope>
    <source>
        <strain evidence="1">DSM 44074</strain>
    </source>
</reference>
<dbReference type="AlphaFoldDB" id="A0AAV2WRC0"/>
<proteinExistence type="predicted"/>
<name>A0AAV2WRC0_MYCNE</name>
<dbReference type="CDD" id="cd24146">
    <property type="entry name" value="nat-AmDH_N_like"/>
    <property type="match status" value="1"/>
</dbReference>
<gene>
    <name evidence="1" type="ORF">BN1047_04265</name>
</gene>
<evidence type="ECO:0000313" key="1">
    <source>
        <dbReference type="EMBL" id="CDQ46358.1"/>
    </source>
</evidence>
<protein>
    <submittedName>
        <fullName evidence="1">Dihydrodipicolinate reductase</fullName>
    </submittedName>
</protein>
<dbReference type="EMBL" id="LK021340">
    <property type="protein sequence ID" value="CDQ46358.1"/>
    <property type="molecule type" value="Genomic_DNA"/>
</dbReference>
<dbReference type="SUPFAM" id="SSF51735">
    <property type="entry name" value="NAD(P)-binding Rossmann-fold domains"/>
    <property type="match status" value="1"/>
</dbReference>
<accession>A0AAV2WRC0</accession>
<reference evidence="1" key="1">
    <citation type="submission" date="2014-05" db="EMBL/GenBank/DDBJ databases">
        <authorList>
            <person name="Urmite Genomes"/>
        </authorList>
    </citation>
    <scope>NUCLEOTIDE SEQUENCE</scope>
    <source>
        <strain evidence="1">DSM 44074</strain>
    </source>
</reference>
<evidence type="ECO:0000313" key="2">
    <source>
        <dbReference type="Proteomes" id="UP000028864"/>
    </source>
</evidence>
<dbReference type="Proteomes" id="UP000028864">
    <property type="component" value="Unassembled WGS sequence"/>
</dbReference>
<dbReference type="Gene3D" id="3.40.50.720">
    <property type="entry name" value="NAD(P)-binding Rossmann-like Domain"/>
    <property type="match status" value="1"/>
</dbReference>
<dbReference type="RefSeq" id="WP_110783499.1">
    <property type="nucleotide sequence ID" value="NZ_LK021340.1"/>
</dbReference>
<dbReference type="InterPro" id="IPR036291">
    <property type="entry name" value="NAD(P)-bd_dom_sf"/>
</dbReference>
<organism evidence="1 2">
    <name type="scientific">Mycolicibacterium neoaurum</name>
    <name type="common">Mycobacterium neoaurum</name>
    <dbReference type="NCBI Taxonomy" id="1795"/>
    <lineage>
        <taxon>Bacteria</taxon>
        <taxon>Bacillati</taxon>
        <taxon>Actinomycetota</taxon>
        <taxon>Actinomycetes</taxon>
        <taxon>Mycobacteriales</taxon>
        <taxon>Mycobacteriaceae</taxon>
        <taxon>Mycolicibacterium</taxon>
    </lineage>
</organism>